<dbReference type="GO" id="GO:0005739">
    <property type="term" value="C:mitochondrion"/>
    <property type="evidence" value="ECO:0007669"/>
    <property type="project" value="TreeGrafter"/>
</dbReference>
<reference evidence="8 10" key="2">
    <citation type="submission" date="2018-11" db="EMBL/GenBank/DDBJ databases">
        <authorList>
            <consortium name="Pathogen Informatics"/>
        </authorList>
    </citation>
    <scope>NUCLEOTIDE SEQUENCE [LARGE SCALE GENOMIC DNA]</scope>
</reference>
<dbReference type="Proteomes" id="UP000274756">
    <property type="component" value="Unassembled WGS sequence"/>
</dbReference>
<proteinExistence type="inferred from homology"/>
<gene>
    <name evidence="8" type="ORF">DME_LOCUS3033</name>
</gene>
<keyword evidence="10" id="KW-1185">Reference proteome</keyword>
<dbReference type="InterPro" id="IPR015421">
    <property type="entry name" value="PyrdxlP-dep_Trfase_major"/>
</dbReference>
<sequence length="379" mass="42574">NESKKKKIWNFRTEFVTLAAECKAVNIGQGFPNIAAPDFVTNLLKNVCNHPEEVDYHQYTRGFGHPRLVKAISKLYTKTLKVDLNPDTNVLITVGGYLSLYYTFMGWLNDGDEVIVIEPAFDCYIPQILMADGVPLPVPLELSPNPKNSSDYRLNLQSVEEKISSRTKMLVLNNPHNPTGKLFTEDELSGLADIAKRHDLLVVSDEVYEWHIYPGKKMIRFASLPGMFERTITIGSAGKTFSITGWKTGWSIGPAHLLGPLKLLHQNCVFTCPTPLQEAIAQALELELELFSSNPDKSYLLTVMTSNLRGKRNRMAEMLRNAGMKPIIPESGYFMLADISDLGNGIIKLATIPSSAFYSDEYKAQNDHFIRVCFFKVNF</sequence>
<dbReference type="GO" id="GO:0016212">
    <property type="term" value="F:kynurenine-oxoglutarate transaminase activity"/>
    <property type="evidence" value="ECO:0007669"/>
    <property type="project" value="TreeGrafter"/>
</dbReference>
<dbReference type="STRING" id="318479.A0A0N4UN46"/>
<dbReference type="Gene3D" id="3.40.640.10">
    <property type="entry name" value="Type I PLP-dependent aspartate aminotransferase-like (Major domain)"/>
    <property type="match status" value="1"/>
</dbReference>
<evidence type="ECO:0000256" key="6">
    <source>
        <dbReference type="ARBA" id="ARBA00024016"/>
    </source>
</evidence>
<comment type="pathway">
    <text evidence="6">Amino-acid degradation; L-kynurenine degradation; kynurenate from L-kynurenine: step 1/2.</text>
</comment>
<dbReference type="AlphaFoldDB" id="A0A0N4UN46"/>
<dbReference type="PANTHER" id="PTHR43807">
    <property type="entry name" value="FI04487P"/>
    <property type="match status" value="1"/>
</dbReference>
<dbReference type="FunFam" id="3.40.640.10:FF:000024">
    <property type="entry name" value="Kynurenine--oxoglutarate transaminase 3"/>
    <property type="match status" value="1"/>
</dbReference>
<evidence type="ECO:0000259" key="7">
    <source>
        <dbReference type="Pfam" id="PF00155"/>
    </source>
</evidence>
<evidence type="ECO:0000256" key="2">
    <source>
        <dbReference type="ARBA" id="ARBA00007441"/>
    </source>
</evidence>
<keyword evidence="3" id="KW-0032">Aminotransferase</keyword>
<dbReference type="CDD" id="cd00609">
    <property type="entry name" value="AAT_like"/>
    <property type="match status" value="1"/>
</dbReference>
<evidence type="ECO:0000256" key="5">
    <source>
        <dbReference type="ARBA" id="ARBA00022898"/>
    </source>
</evidence>
<dbReference type="InterPro" id="IPR015424">
    <property type="entry name" value="PyrdxlP-dep_Trfase"/>
</dbReference>
<keyword evidence="4" id="KW-0808">Transferase</keyword>
<feature type="domain" description="Aminotransferase class I/classII large" evidence="7">
    <location>
        <begin position="50"/>
        <end position="342"/>
    </location>
</feature>
<dbReference type="InterPro" id="IPR051326">
    <property type="entry name" value="Kynurenine-oxoglutarate_AT"/>
</dbReference>
<dbReference type="Pfam" id="PF00155">
    <property type="entry name" value="Aminotran_1_2"/>
    <property type="match status" value="1"/>
</dbReference>
<accession>A0A0N4UN46</accession>
<evidence type="ECO:0000313" key="9">
    <source>
        <dbReference type="Proteomes" id="UP000038040"/>
    </source>
</evidence>
<dbReference type="Gene3D" id="3.90.1150.10">
    <property type="entry name" value="Aspartate Aminotransferase, domain 1"/>
    <property type="match status" value="1"/>
</dbReference>
<evidence type="ECO:0000313" key="8">
    <source>
        <dbReference type="EMBL" id="VDN53060.1"/>
    </source>
</evidence>
<dbReference type="OrthoDB" id="2414662at2759"/>
<dbReference type="PANTHER" id="PTHR43807:SF20">
    <property type="entry name" value="FI04487P"/>
    <property type="match status" value="1"/>
</dbReference>
<dbReference type="EMBL" id="UYYG01000098">
    <property type="protein sequence ID" value="VDN53060.1"/>
    <property type="molecule type" value="Genomic_DNA"/>
</dbReference>
<dbReference type="WBParaSite" id="DME_0000931101-mRNA-1">
    <property type="protein sequence ID" value="DME_0000931101-mRNA-1"/>
    <property type="gene ID" value="DME_0000931101"/>
</dbReference>
<evidence type="ECO:0000256" key="1">
    <source>
        <dbReference type="ARBA" id="ARBA00001933"/>
    </source>
</evidence>
<dbReference type="SUPFAM" id="SSF53383">
    <property type="entry name" value="PLP-dependent transferases"/>
    <property type="match status" value="1"/>
</dbReference>
<dbReference type="GO" id="GO:0097053">
    <property type="term" value="P:L-kynurenine catabolic process"/>
    <property type="evidence" value="ECO:0007669"/>
    <property type="project" value="UniProtKB-UniPathway"/>
</dbReference>
<dbReference type="Proteomes" id="UP000038040">
    <property type="component" value="Unplaced"/>
</dbReference>
<comment type="similarity">
    <text evidence="2">Belongs to the class-I pyridoxal-phosphate-dependent aminotransferase family.</text>
</comment>
<dbReference type="UniPathway" id="UPA00334">
    <property type="reaction ID" value="UER00726"/>
</dbReference>
<dbReference type="GO" id="GO:0030170">
    <property type="term" value="F:pyridoxal phosphate binding"/>
    <property type="evidence" value="ECO:0007669"/>
    <property type="project" value="InterPro"/>
</dbReference>
<evidence type="ECO:0000256" key="4">
    <source>
        <dbReference type="ARBA" id="ARBA00022679"/>
    </source>
</evidence>
<keyword evidence="5" id="KW-0663">Pyridoxal phosphate</keyword>
<comment type="cofactor">
    <cofactor evidence="1">
        <name>pyridoxal 5'-phosphate</name>
        <dbReference type="ChEBI" id="CHEBI:597326"/>
    </cofactor>
</comment>
<dbReference type="InterPro" id="IPR015422">
    <property type="entry name" value="PyrdxlP-dep_Trfase_small"/>
</dbReference>
<dbReference type="InterPro" id="IPR004839">
    <property type="entry name" value="Aminotransferase_I/II_large"/>
</dbReference>
<protein>
    <submittedName>
        <fullName evidence="11">Aminotran_1_2 domain-containing protein</fullName>
    </submittedName>
</protein>
<name>A0A0N4UN46_DRAME</name>
<reference evidence="11" key="1">
    <citation type="submission" date="2017-02" db="UniProtKB">
        <authorList>
            <consortium name="WormBaseParasite"/>
        </authorList>
    </citation>
    <scope>IDENTIFICATION</scope>
</reference>
<evidence type="ECO:0000313" key="10">
    <source>
        <dbReference type="Proteomes" id="UP000274756"/>
    </source>
</evidence>
<organism evidence="9 11">
    <name type="scientific">Dracunculus medinensis</name>
    <name type="common">Guinea worm</name>
    <dbReference type="NCBI Taxonomy" id="318479"/>
    <lineage>
        <taxon>Eukaryota</taxon>
        <taxon>Metazoa</taxon>
        <taxon>Ecdysozoa</taxon>
        <taxon>Nematoda</taxon>
        <taxon>Chromadorea</taxon>
        <taxon>Rhabditida</taxon>
        <taxon>Spirurina</taxon>
        <taxon>Dracunculoidea</taxon>
        <taxon>Dracunculidae</taxon>
        <taxon>Dracunculus</taxon>
    </lineage>
</organism>
<evidence type="ECO:0000256" key="3">
    <source>
        <dbReference type="ARBA" id="ARBA00022576"/>
    </source>
</evidence>
<evidence type="ECO:0000313" key="11">
    <source>
        <dbReference type="WBParaSite" id="DME_0000931101-mRNA-1"/>
    </source>
</evidence>